<dbReference type="InterPro" id="IPR011008">
    <property type="entry name" value="Dimeric_a/b-barrel"/>
</dbReference>
<reference evidence="2 3" key="1">
    <citation type="submission" date="2016-10" db="EMBL/GenBank/DDBJ databases">
        <authorList>
            <person name="de Groot N.N."/>
        </authorList>
    </citation>
    <scope>NUCLEOTIDE SEQUENCE [LARGE SCALE GENOMIC DNA]</scope>
    <source>
        <strain evidence="2 3">CGMCC 1.10239</strain>
    </source>
</reference>
<dbReference type="Proteomes" id="UP000182783">
    <property type="component" value="Unassembled WGS sequence"/>
</dbReference>
<accession>A0A1G9K4D6</accession>
<organism evidence="2 3">
    <name type="scientific">Paenibacillus jilunlii</name>
    <dbReference type="NCBI Taxonomy" id="682956"/>
    <lineage>
        <taxon>Bacteria</taxon>
        <taxon>Bacillati</taxon>
        <taxon>Bacillota</taxon>
        <taxon>Bacilli</taxon>
        <taxon>Bacillales</taxon>
        <taxon>Paenibacillaceae</taxon>
        <taxon>Paenibacillus</taxon>
    </lineage>
</organism>
<dbReference type="SUPFAM" id="SSF54909">
    <property type="entry name" value="Dimeric alpha+beta barrel"/>
    <property type="match status" value="1"/>
</dbReference>
<dbReference type="SMART" id="SM00886">
    <property type="entry name" value="Dabb"/>
    <property type="match status" value="1"/>
</dbReference>
<dbReference type="InterPro" id="IPR013097">
    <property type="entry name" value="Dabb"/>
</dbReference>
<evidence type="ECO:0000259" key="1">
    <source>
        <dbReference type="PROSITE" id="PS51502"/>
    </source>
</evidence>
<dbReference type="Pfam" id="PF07876">
    <property type="entry name" value="Dabb"/>
    <property type="match status" value="1"/>
</dbReference>
<dbReference type="Gene3D" id="3.30.70.100">
    <property type="match status" value="1"/>
</dbReference>
<protein>
    <submittedName>
        <fullName evidence="2">Stress responsive A/B Barrel Domain</fullName>
    </submittedName>
</protein>
<feature type="domain" description="Stress-response A/B barrel" evidence="1">
    <location>
        <begin position="26"/>
        <end position="118"/>
    </location>
</feature>
<dbReference type="PROSITE" id="PS51502">
    <property type="entry name" value="S_R_A_B_BARREL"/>
    <property type="match status" value="1"/>
</dbReference>
<dbReference type="AlphaFoldDB" id="A0A1G9K4D6"/>
<sequence>MLLLPAAFITGILANEGEIVMQTGTIRHMAIFTLKHREGSPEIEHFLQDGEKILSAIPVVKHFEVLRQVSVKCEFDYGFSMEFENQEAYDAYNAHPDHQRFVQERWETEVVSFQEIDLMK</sequence>
<dbReference type="EMBL" id="FNGM01000003">
    <property type="protein sequence ID" value="SDL44274.1"/>
    <property type="molecule type" value="Genomic_DNA"/>
</dbReference>
<proteinExistence type="predicted"/>
<name>A0A1G9K4D6_9BACL</name>
<evidence type="ECO:0000313" key="3">
    <source>
        <dbReference type="Proteomes" id="UP000182783"/>
    </source>
</evidence>
<evidence type="ECO:0000313" key="2">
    <source>
        <dbReference type="EMBL" id="SDL44274.1"/>
    </source>
</evidence>
<gene>
    <name evidence="2" type="ORF">SAMN05216191_10398</name>
</gene>